<name>A0A171CD62_9ACTN</name>
<dbReference type="EMBL" id="BDCX01000004">
    <property type="protein sequence ID" value="GAT66530.1"/>
    <property type="molecule type" value="Genomic_DNA"/>
</dbReference>
<protein>
    <recommendedName>
        <fullName evidence="3">Lipoprotein</fullName>
    </recommendedName>
</protein>
<dbReference type="AlphaFoldDB" id="A0A171CD62"/>
<reference evidence="2" key="2">
    <citation type="submission" date="2016-04" db="EMBL/GenBank/DDBJ databases">
        <title>Planomonospora sphaerica JCM9374 whole genome shotgun sequence.</title>
        <authorList>
            <person name="Suzuki T."/>
            <person name="Dohra H."/>
            <person name="Kodani S."/>
        </authorList>
    </citation>
    <scope>NUCLEOTIDE SEQUENCE [LARGE SCALE GENOMIC DNA]</scope>
    <source>
        <strain evidence="2">JCM 9374</strain>
    </source>
</reference>
<reference evidence="1 2" key="1">
    <citation type="journal article" date="2016" name="Genome Announc.">
        <title>Draft Genome Sequence of Planomonospora sphaerica JCM9374, a Rare Actinomycete.</title>
        <authorList>
            <person name="Dohra H."/>
            <person name="Suzuki T."/>
            <person name="Inoue Y."/>
            <person name="Kodani S."/>
        </authorList>
    </citation>
    <scope>NUCLEOTIDE SEQUENCE [LARGE SCALE GENOMIC DNA]</scope>
    <source>
        <strain evidence="1 2">JCM 9374</strain>
    </source>
</reference>
<sequence>MSGSLPNGVEGIHGRIHLKRFIAGLACAAAAGLAVPTLASAAHAQAPADPLAALQGKLGAGRGVSFSDSLKLAEGKKRTVVITRKGVLQFGGSGVVASDHTSRPRIKSSDLDELVVAGQNSYDENSKAFAKALNGIAKPERTVRMKNVSYISGGMFGEFLPEGKKWVRYPGSINGVLDSLGGLQPQLVNAAEPGTLKALLAHAVKQPGGYTGKISLGELHKVSPWFRASMPLKPTGAQAEQVLSWRLSVGPDGLPTRLTSTYAVGGSSSSVTMETDYSGWGAKVSVKAPPAGEVVAFEDLDLDAADVPVPLLAK</sequence>
<keyword evidence="2" id="KW-1185">Reference proteome</keyword>
<dbReference type="Proteomes" id="UP000077701">
    <property type="component" value="Unassembled WGS sequence"/>
</dbReference>
<evidence type="ECO:0000313" key="1">
    <source>
        <dbReference type="EMBL" id="GAT66530.1"/>
    </source>
</evidence>
<evidence type="ECO:0000313" key="2">
    <source>
        <dbReference type="Proteomes" id="UP000077701"/>
    </source>
</evidence>
<evidence type="ECO:0008006" key="3">
    <source>
        <dbReference type="Google" id="ProtNLM"/>
    </source>
</evidence>
<comment type="caution">
    <text evidence="1">The sequence shown here is derived from an EMBL/GenBank/DDBJ whole genome shotgun (WGS) entry which is preliminary data.</text>
</comment>
<organism evidence="1 2">
    <name type="scientific">Planomonospora sphaerica</name>
    <dbReference type="NCBI Taxonomy" id="161355"/>
    <lineage>
        <taxon>Bacteria</taxon>
        <taxon>Bacillati</taxon>
        <taxon>Actinomycetota</taxon>
        <taxon>Actinomycetes</taxon>
        <taxon>Streptosporangiales</taxon>
        <taxon>Streptosporangiaceae</taxon>
        <taxon>Planomonospora</taxon>
    </lineage>
</organism>
<proteinExistence type="predicted"/>
<accession>A0A171CD62</accession>
<gene>
    <name evidence="1" type="ORF">PS9374_02180</name>
</gene>